<evidence type="ECO:0000313" key="12">
    <source>
        <dbReference type="EMBL" id="AGH98601.1"/>
    </source>
</evidence>
<dbReference type="Pfam" id="PF02463">
    <property type="entry name" value="SMC_N"/>
    <property type="match status" value="1"/>
</dbReference>
<evidence type="ECO:0000256" key="9">
    <source>
        <dbReference type="PIRNR" id="PIRNR003128"/>
    </source>
</evidence>
<dbReference type="Proteomes" id="UP000011932">
    <property type="component" value="Chromosome"/>
</dbReference>
<feature type="domain" description="RecF/RecN/SMC N-terminal" evidence="11">
    <location>
        <begin position="7"/>
        <end position="508"/>
    </location>
</feature>
<keyword evidence="5 9" id="KW-0227">DNA damage</keyword>
<feature type="coiled-coil region" evidence="10">
    <location>
        <begin position="342"/>
        <end position="369"/>
    </location>
</feature>
<dbReference type="FunFam" id="3.40.50.300:FF:000319">
    <property type="entry name" value="DNA repair protein RecN"/>
    <property type="match status" value="1"/>
</dbReference>
<keyword evidence="4" id="KW-0547">Nucleotide-binding</keyword>
<dbReference type="EMBL" id="CP003538">
    <property type="protein sequence ID" value="AGH98601.1"/>
    <property type="molecule type" value="Genomic_DNA"/>
</dbReference>
<dbReference type="InterPro" id="IPR004604">
    <property type="entry name" value="DNA_recomb/repair_RecN"/>
</dbReference>
<dbReference type="GO" id="GO:0043590">
    <property type="term" value="C:bacterial nucleoid"/>
    <property type="evidence" value="ECO:0007669"/>
    <property type="project" value="TreeGrafter"/>
</dbReference>
<dbReference type="SUPFAM" id="SSF52540">
    <property type="entry name" value="P-loop containing nucleoside triphosphate hydrolases"/>
    <property type="match status" value="1"/>
</dbReference>
<keyword evidence="7 9" id="KW-0234">DNA repair</keyword>
<name>M4VKI4_9BACT</name>
<keyword evidence="6" id="KW-0067">ATP-binding</keyword>
<dbReference type="OrthoDB" id="9806954at2"/>
<dbReference type="PANTHER" id="PTHR11059">
    <property type="entry name" value="DNA REPAIR PROTEIN RECN"/>
    <property type="match status" value="1"/>
</dbReference>
<organism evidence="12 13">
    <name type="scientific">Micavibrio aeruginosavorus EPB</name>
    <dbReference type="NCBI Taxonomy" id="349215"/>
    <lineage>
        <taxon>Bacteria</taxon>
        <taxon>Pseudomonadati</taxon>
        <taxon>Bdellovibrionota</taxon>
        <taxon>Bdellovibrionia</taxon>
        <taxon>Bdellovibrionales</taxon>
        <taxon>Pseudobdellovibrionaceae</taxon>
        <taxon>Micavibrio</taxon>
    </lineage>
</organism>
<dbReference type="InterPro" id="IPR003395">
    <property type="entry name" value="RecF/RecN/SMC_N"/>
</dbReference>
<dbReference type="PATRIC" id="fig|349215.9.peg.1743"/>
<evidence type="ECO:0000256" key="1">
    <source>
        <dbReference type="ARBA" id="ARBA00003618"/>
    </source>
</evidence>
<dbReference type="Gene3D" id="3.40.50.300">
    <property type="entry name" value="P-loop containing nucleotide triphosphate hydrolases"/>
    <property type="match status" value="2"/>
</dbReference>
<dbReference type="GO" id="GO:0006281">
    <property type="term" value="P:DNA repair"/>
    <property type="evidence" value="ECO:0007669"/>
    <property type="project" value="UniProtKB-KW"/>
</dbReference>
<evidence type="ECO:0000259" key="11">
    <source>
        <dbReference type="Pfam" id="PF02463"/>
    </source>
</evidence>
<comment type="function">
    <text evidence="1 9">May be involved in recombinational repair of damaged DNA.</text>
</comment>
<comment type="similarity">
    <text evidence="2 9">Belongs to the RecN family.</text>
</comment>
<dbReference type="GO" id="GO:0009432">
    <property type="term" value="P:SOS response"/>
    <property type="evidence" value="ECO:0007669"/>
    <property type="project" value="TreeGrafter"/>
</dbReference>
<dbReference type="STRING" id="349215.A11S_1799"/>
<evidence type="ECO:0000256" key="3">
    <source>
        <dbReference type="ARBA" id="ARBA00021315"/>
    </source>
</evidence>
<dbReference type="CDD" id="cd03241">
    <property type="entry name" value="ABC_RecN"/>
    <property type="match status" value="2"/>
</dbReference>
<evidence type="ECO:0000256" key="2">
    <source>
        <dbReference type="ARBA" id="ARBA00009441"/>
    </source>
</evidence>
<dbReference type="AlphaFoldDB" id="M4VKI4"/>
<evidence type="ECO:0000256" key="6">
    <source>
        <dbReference type="ARBA" id="ARBA00022840"/>
    </source>
</evidence>
<keyword evidence="10" id="KW-0175">Coiled coil</keyword>
<accession>M4VKI4</accession>
<gene>
    <name evidence="12" type="ORF">A11S_1799</name>
</gene>
<evidence type="ECO:0000256" key="4">
    <source>
        <dbReference type="ARBA" id="ARBA00022741"/>
    </source>
</evidence>
<dbReference type="KEGG" id="man:A11S_1799"/>
<proteinExistence type="inferred from homology"/>
<dbReference type="GO" id="GO:0005524">
    <property type="term" value="F:ATP binding"/>
    <property type="evidence" value="ECO:0007669"/>
    <property type="project" value="UniProtKB-KW"/>
</dbReference>
<evidence type="ECO:0000256" key="8">
    <source>
        <dbReference type="ARBA" id="ARBA00033408"/>
    </source>
</evidence>
<protein>
    <recommendedName>
        <fullName evidence="3 9">DNA repair protein RecN</fullName>
    </recommendedName>
    <alternativeName>
        <fullName evidence="8 9">Recombination protein N</fullName>
    </alternativeName>
</protein>
<evidence type="ECO:0000313" key="13">
    <source>
        <dbReference type="Proteomes" id="UP000011932"/>
    </source>
</evidence>
<dbReference type="GO" id="GO:0006310">
    <property type="term" value="P:DNA recombination"/>
    <property type="evidence" value="ECO:0007669"/>
    <property type="project" value="InterPro"/>
</dbReference>
<evidence type="ECO:0000256" key="10">
    <source>
        <dbReference type="SAM" id="Coils"/>
    </source>
</evidence>
<evidence type="ECO:0000256" key="7">
    <source>
        <dbReference type="ARBA" id="ARBA00023204"/>
    </source>
</evidence>
<dbReference type="HOGENOM" id="CLU_018297_3_1_5"/>
<dbReference type="RefSeq" id="WP_015468129.1">
    <property type="nucleotide sequence ID" value="NC_020812.1"/>
</dbReference>
<evidence type="ECO:0000256" key="5">
    <source>
        <dbReference type="ARBA" id="ARBA00022763"/>
    </source>
</evidence>
<sequence length="557" mass="59836">MLVTLTIRNIVLIDQLTVGFDHGFCALTGETGAGKSILLDSLGLALGARSDSGLVRKGQDQASVTAEFHIDSKHAVLTLLNEQGIAADDTLILRRVLGADGRSRAFINDQPVGVGLLKQVGDQLVEIHGQFDTHGLLDPTTHRDLLDDYAGLHHDVRVLKSLWDIWSDARAALKTAQIEAEKARAEEEYLRHSVAELDKLNPEEGEEDALLTIRETMKHKAHVLSALDEAWQAISSDDGAEMRIAAAARVVTRIGDKAPASIDPVLAALDNAASALQDAVRDIESMTSSLSDGDMSLEAAEDRLYALRGAARKFGCRPDDLPRLHAEMAEKLRLADRTDDILADLMKAVDAARAKYKTAAQKISDARAKAAKKMDTLVAAELPPLKLDKARFFTRVDAVDDEQLWGPTGMDRVQFLVATNPGADPGPLNKIASGGEMARFMLALKVVMADTGAAHTLIFDEVDTGIGGSTADAVGERLARLSGQKQILVVTHSPQVAARANHHLIVMKSGGADLTTKIIPLDELAERREEIARMLSGATITTEARAAADKLLEAKAG</sequence>
<dbReference type="PIRSF" id="PIRSF003128">
    <property type="entry name" value="RecN"/>
    <property type="match status" value="1"/>
</dbReference>
<dbReference type="PANTHER" id="PTHR11059:SF0">
    <property type="entry name" value="DNA REPAIR PROTEIN RECN"/>
    <property type="match status" value="1"/>
</dbReference>
<reference evidence="12 13" key="1">
    <citation type="journal article" date="2013" name="ISME J.">
        <title>By their genes ye shall know them: genomic signatures of predatory bacteria.</title>
        <authorList>
            <person name="Pasternak Z."/>
            <person name="Pietrokovski S."/>
            <person name="Rotem O."/>
            <person name="Gophna U."/>
            <person name="Lurie-Weinberger M.N."/>
            <person name="Jurkevitch E."/>
        </authorList>
    </citation>
    <scope>NUCLEOTIDE SEQUENCE [LARGE SCALE GENOMIC DNA]</scope>
    <source>
        <strain evidence="12">EPB</strain>
    </source>
</reference>
<dbReference type="InterPro" id="IPR027417">
    <property type="entry name" value="P-loop_NTPase"/>
</dbReference>
<dbReference type="NCBIfam" id="TIGR00634">
    <property type="entry name" value="recN"/>
    <property type="match status" value="1"/>
</dbReference>